<dbReference type="InterPro" id="IPR012724">
    <property type="entry name" value="DnaJ"/>
</dbReference>
<reference evidence="18" key="1">
    <citation type="journal article" date="2020" name="mSystems">
        <title>Genome- and Community-Level Interaction Insights into Carbon Utilization and Element Cycling Functions of Hydrothermarchaeota in Hydrothermal Sediment.</title>
        <authorList>
            <person name="Zhou Z."/>
            <person name="Liu Y."/>
            <person name="Xu W."/>
            <person name="Pan J."/>
            <person name="Luo Z.H."/>
            <person name="Li M."/>
        </authorList>
    </citation>
    <scope>NUCLEOTIDE SEQUENCE [LARGE SCALE GENOMIC DNA]</scope>
    <source>
        <strain evidence="18">SpSt-508</strain>
    </source>
</reference>
<dbReference type="GO" id="GO:0042026">
    <property type="term" value="P:protein refolding"/>
    <property type="evidence" value="ECO:0007669"/>
    <property type="project" value="TreeGrafter"/>
</dbReference>
<feature type="binding site" evidence="14">
    <location>
        <position position="199"/>
    </location>
    <ligand>
        <name>Zn(2+)</name>
        <dbReference type="ChEBI" id="CHEBI:29105"/>
        <label>1</label>
    </ligand>
</feature>
<dbReference type="InterPro" id="IPR036869">
    <property type="entry name" value="J_dom_sf"/>
</dbReference>
<dbReference type="FunFam" id="2.10.230.10:FF:000002">
    <property type="entry name" value="Molecular chaperone DnaJ"/>
    <property type="match status" value="1"/>
</dbReference>
<accession>A0A7C4LP51</accession>
<dbReference type="InterPro" id="IPR018253">
    <property type="entry name" value="DnaJ_domain_CS"/>
</dbReference>
<dbReference type="CDD" id="cd10719">
    <property type="entry name" value="DnaJ_zf"/>
    <property type="match status" value="1"/>
</dbReference>
<dbReference type="Pfam" id="PF00684">
    <property type="entry name" value="DnaJ_CXXCXGXG"/>
    <property type="match status" value="1"/>
</dbReference>
<keyword evidence="10 14" id="KW-0143">Chaperone</keyword>
<protein>
    <recommendedName>
        <fullName evidence="13 14">Chaperone protein DnaJ</fullName>
    </recommendedName>
</protein>
<comment type="caution">
    <text evidence="18">The sequence shown here is derived from an EMBL/GenBank/DDBJ whole genome shotgun (WGS) entry which is preliminary data.</text>
</comment>
<feature type="binding site" evidence="14">
    <location>
        <position position="163"/>
    </location>
    <ligand>
        <name>Zn(2+)</name>
        <dbReference type="ChEBI" id="CHEBI:29105"/>
        <label>2</label>
    </ligand>
</feature>
<dbReference type="GO" id="GO:0006260">
    <property type="term" value="P:DNA replication"/>
    <property type="evidence" value="ECO:0007669"/>
    <property type="project" value="UniProtKB-KW"/>
</dbReference>
<comment type="subunit">
    <text evidence="2 14">Homodimer.</text>
</comment>
<comment type="function">
    <text evidence="11 14">Participates actively in the response to hyperosmotic and heat shock by preventing the aggregation of stress-denatured proteins and by disaggregating proteins, also in an autonomous, DnaK-independent fashion. Unfolded proteins bind initially to DnaJ; upon interaction with the DnaJ-bound protein, DnaK hydrolyzes its bound ATP, resulting in the formation of a stable complex. GrpE releases ADP from DnaK; ATP binding to DnaK triggers the release of the substrate protein, thus completing the reaction cycle. Several rounds of ATP-dependent interactions between DnaJ, DnaK and GrpE are required for fully efficient folding. Also involved, together with DnaK and GrpE, in the DNA replication of plasmids through activation of initiation proteins.</text>
</comment>
<gene>
    <name evidence="14 18" type="primary">dnaJ</name>
    <name evidence="18" type="ORF">ENS64_12155</name>
</gene>
<name>A0A7C4LP51_9PLAN</name>
<dbReference type="InterPro" id="IPR002939">
    <property type="entry name" value="DnaJ_C"/>
</dbReference>
<organism evidence="18">
    <name type="scientific">Schlesneria paludicola</name>
    <dbReference type="NCBI Taxonomy" id="360056"/>
    <lineage>
        <taxon>Bacteria</taxon>
        <taxon>Pseudomonadati</taxon>
        <taxon>Planctomycetota</taxon>
        <taxon>Planctomycetia</taxon>
        <taxon>Planctomycetales</taxon>
        <taxon>Planctomycetaceae</taxon>
        <taxon>Schlesneria</taxon>
    </lineage>
</organism>
<dbReference type="GO" id="GO:0005737">
    <property type="term" value="C:cytoplasm"/>
    <property type="evidence" value="ECO:0007669"/>
    <property type="project" value="UniProtKB-SubCell"/>
</dbReference>
<evidence type="ECO:0000256" key="8">
    <source>
        <dbReference type="ARBA" id="ARBA00022833"/>
    </source>
</evidence>
<sequence>MAAQRDYYEILGVERNASAEEIKRAYRKLAARYHPDRNPGDPEAIERFKEASEAFDVLGNDESRARYDRFGHAGVKGAAGTHEFHDVQDIFDAFGELFGDLFGGRSRRGGTRPQRGEHLRTSVTIDLLESAVGCQRELKIQRKQVCTTCQGSGAKPGTWPVLCDYCGGHGQVVQSQGFFRIQTTCPACQGRGQVIRDKCPDCRGTRFTTAEVRLDVKIPAGVDNEMQIRLAGEGNPGENGGPPGDLYVDIHVRRHPLFQRDGRQLLCEVPITFAQAALGAELEIPLLTGKHKLSIPPGTQSGETFRLRGQGMPDPHGGPRGDLVVRVHLDVPKKLTKKQEELIRELAELDSKHVSPHRKSFFEAVKEFFTGEDDH</sequence>
<dbReference type="PANTHER" id="PTHR43096:SF48">
    <property type="entry name" value="CHAPERONE PROTEIN DNAJ"/>
    <property type="match status" value="1"/>
</dbReference>
<evidence type="ECO:0000313" key="18">
    <source>
        <dbReference type="EMBL" id="HGT39997.1"/>
    </source>
</evidence>
<dbReference type="FunFam" id="1.10.287.110:FF:000034">
    <property type="entry name" value="Chaperone protein DnaJ"/>
    <property type="match status" value="1"/>
</dbReference>
<dbReference type="HAMAP" id="MF_01152">
    <property type="entry name" value="DnaJ"/>
    <property type="match status" value="1"/>
</dbReference>
<dbReference type="InterPro" id="IPR001305">
    <property type="entry name" value="HSP_DnaJ_Cys-rich_dom"/>
</dbReference>
<evidence type="ECO:0000256" key="9">
    <source>
        <dbReference type="ARBA" id="ARBA00023016"/>
    </source>
</evidence>
<comment type="cofactor">
    <cofactor evidence="14">
        <name>Zn(2+)</name>
        <dbReference type="ChEBI" id="CHEBI:29105"/>
    </cofactor>
    <text evidence="14">Binds 2 Zn(2+) ions per monomer.</text>
</comment>
<dbReference type="SUPFAM" id="SSF46565">
    <property type="entry name" value="Chaperone J-domain"/>
    <property type="match status" value="1"/>
</dbReference>
<keyword evidence="5 14" id="KW-0479">Metal-binding</keyword>
<dbReference type="PRINTS" id="PR00625">
    <property type="entry name" value="JDOMAIN"/>
</dbReference>
<dbReference type="NCBIfam" id="TIGR02349">
    <property type="entry name" value="DnaJ_bact"/>
    <property type="match status" value="1"/>
</dbReference>
<dbReference type="Pfam" id="PF00226">
    <property type="entry name" value="DnaJ"/>
    <property type="match status" value="1"/>
</dbReference>
<evidence type="ECO:0000256" key="15">
    <source>
        <dbReference type="PROSITE-ProRule" id="PRU00546"/>
    </source>
</evidence>
<feature type="domain" description="CR-type" evidence="17">
    <location>
        <begin position="133"/>
        <end position="211"/>
    </location>
</feature>
<dbReference type="InterPro" id="IPR036410">
    <property type="entry name" value="HSP_DnaJ_Cys-rich_dom_sf"/>
</dbReference>
<keyword evidence="9 14" id="KW-0346">Stress response</keyword>
<dbReference type="SMART" id="SM00271">
    <property type="entry name" value="DnaJ"/>
    <property type="match status" value="1"/>
</dbReference>
<dbReference type="PROSITE" id="PS51188">
    <property type="entry name" value="ZF_CR"/>
    <property type="match status" value="1"/>
</dbReference>
<dbReference type="SUPFAM" id="SSF49493">
    <property type="entry name" value="HSP40/DnaJ peptide-binding domain"/>
    <property type="match status" value="2"/>
</dbReference>
<dbReference type="CDD" id="cd06257">
    <property type="entry name" value="DnaJ"/>
    <property type="match status" value="1"/>
</dbReference>
<dbReference type="CDD" id="cd10747">
    <property type="entry name" value="DnaJ_C"/>
    <property type="match status" value="1"/>
</dbReference>
<comment type="similarity">
    <text evidence="12 14">Belongs to the DnaJ family.</text>
</comment>
<dbReference type="InterPro" id="IPR008971">
    <property type="entry name" value="HSP40/DnaJ_pept-bd"/>
</dbReference>
<keyword evidence="6 14" id="KW-0677">Repeat</keyword>
<feature type="zinc finger region" description="CR-type" evidence="15">
    <location>
        <begin position="133"/>
        <end position="211"/>
    </location>
</feature>
<keyword evidence="8 14" id="KW-0862">Zinc</keyword>
<dbReference type="GO" id="GO:0009408">
    <property type="term" value="P:response to heat"/>
    <property type="evidence" value="ECO:0007669"/>
    <property type="project" value="InterPro"/>
</dbReference>
<evidence type="ECO:0000256" key="10">
    <source>
        <dbReference type="ARBA" id="ARBA00023186"/>
    </source>
</evidence>
<feature type="binding site" evidence="14">
    <location>
        <position position="146"/>
    </location>
    <ligand>
        <name>Zn(2+)</name>
        <dbReference type="ChEBI" id="CHEBI:29105"/>
        <label>1</label>
    </ligand>
</feature>
<evidence type="ECO:0000256" key="1">
    <source>
        <dbReference type="ARBA" id="ARBA00004496"/>
    </source>
</evidence>
<dbReference type="AlphaFoldDB" id="A0A7C4LP51"/>
<dbReference type="GO" id="GO:0031072">
    <property type="term" value="F:heat shock protein binding"/>
    <property type="evidence" value="ECO:0007669"/>
    <property type="project" value="InterPro"/>
</dbReference>
<evidence type="ECO:0000256" key="11">
    <source>
        <dbReference type="ARBA" id="ARBA00053423"/>
    </source>
</evidence>
<dbReference type="GO" id="GO:0008270">
    <property type="term" value="F:zinc ion binding"/>
    <property type="evidence" value="ECO:0007669"/>
    <property type="project" value="UniProtKB-UniRule"/>
</dbReference>
<feature type="binding site" evidence="14">
    <location>
        <position position="149"/>
    </location>
    <ligand>
        <name>Zn(2+)</name>
        <dbReference type="ChEBI" id="CHEBI:29105"/>
        <label>1</label>
    </ligand>
</feature>
<keyword evidence="4 14" id="KW-0235">DNA replication</keyword>
<feature type="binding site" evidence="14">
    <location>
        <position position="166"/>
    </location>
    <ligand>
        <name>Zn(2+)</name>
        <dbReference type="ChEBI" id="CHEBI:29105"/>
        <label>2</label>
    </ligand>
</feature>
<evidence type="ECO:0000256" key="3">
    <source>
        <dbReference type="ARBA" id="ARBA00022490"/>
    </source>
</evidence>
<dbReference type="PANTHER" id="PTHR43096">
    <property type="entry name" value="DNAJ HOMOLOG 1, MITOCHONDRIAL-RELATED"/>
    <property type="match status" value="1"/>
</dbReference>
<dbReference type="PROSITE" id="PS50076">
    <property type="entry name" value="DNAJ_2"/>
    <property type="match status" value="1"/>
</dbReference>
<evidence type="ECO:0000256" key="12">
    <source>
        <dbReference type="ARBA" id="ARBA00061004"/>
    </source>
</evidence>
<keyword evidence="7 14" id="KW-0863">Zinc-finger</keyword>
<dbReference type="InterPro" id="IPR001623">
    <property type="entry name" value="DnaJ_domain"/>
</dbReference>
<comment type="caution">
    <text evidence="14">Lacks conserved residue(s) required for the propagation of feature annotation.</text>
</comment>
<evidence type="ECO:0000256" key="7">
    <source>
        <dbReference type="ARBA" id="ARBA00022771"/>
    </source>
</evidence>
<evidence type="ECO:0000256" key="5">
    <source>
        <dbReference type="ARBA" id="ARBA00022723"/>
    </source>
</evidence>
<dbReference type="Gene3D" id="1.10.287.110">
    <property type="entry name" value="DnaJ domain"/>
    <property type="match status" value="1"/>
</dbReference>
<evidence type="ECO:0000259" key="16">
    <source>
        <dbReference type="PROSITE" id="PS50076"/>
    </source>
</evidence>
<evidence type="ECO:0000256" key="6">
    <source>
        <dbReference type="ARBA" id="ARBA00022737"/>
    </source>
</evidence>
<dbReference type="Gene3D" id="2.60.260.20">
    <property type="entry name" value="Urease metallochaperone UreE, N-terminal domain"/>
    <property type="match status" value="2"/>
</dbReference>
<dbReference type="SUPFAM" id="SSF57938">
    <property type="entry name" value="DnaJ/Hsp40 cysteine-rich domain"/>
    <property type="match status" value="1"/>
</dbReference>
<dbReference type="PROSITE" id="PS00636">
    <property type="entry name" value="DNAJ_1"/>
    <property type="match status" value="1"/>
</dbReference>
<comment type="domain">
    <text evidence="14">The J domain is necessary and sufficient to stimulate DnaK ATPase activity. Zinc center 1 plays an important role in the autonomous, DnaK-independent chaperone activity of DnaJ. Zinc center 2 is essential for interaction with DnaK and for DnaJ activity.</text>
</comment>
<dbReference type="EMBL" id="DSVQ01000015">
    <property type="protein sequence ID" value="HGT39997.1"/>
    <property type="molecule type" value="Genomic_DNA"/>
</dbReference>
<evidence type="ECO:0000256" key="2">
    <source>
        <dbReference type="ARBA" id="ARBA00011738"/>
    </source>
</evidence>
<evidence type="ECO:0000256" key="14">
    <source>
        <dbReference type="HAMAP-Rule" id="MF_01152"/>
    </source>
</evidence>
<feature type="binding site" evidence="14">
    <location>
        <position position="185"/>
    </location>
    <ligand>
        <name>Zn(2+)</name>
        <dbReference type="ChEBI" id="CHEBI:29105"/>
        <label>2</label>
    </ligand>
</feature>
<comment type="subcellular location">
    <subcellularLocation>
        <location evidence="1 14">Cytoplasm</location>
    </subcellularLocation>
</comment>
<feature type="domain" description="J" evidence="16">
    <location>
        <begin position="6"/>
        <end position="71"/>
    </location>
</feature>
<evidence type="ECO:0000256" key="13">
    <source>
        <dbReference type="ARBA" id="ARBA00067609"/>
    </source>
</evidence>
<feature type="binding site" evidence="14">
    <location>
        <position position="188"/>
    </location>
    <ligand>
        <name>Zn(2+)</name>
        <dbReference type="ChEBI" id="CHEBI:29105"/>
        <label>2</label>
    </ligand>
</feature>
<evidence type="ECO:0000259" key="17">
    <source>
        <dbReference type="PROSITE" id="PS51188"/>
    </source>
</evidence>
<evidence type="ECO:0000256" key="4">
    <source>
        <dbReference type="ARBA" id="ARBA00022705"/>
    </source>
</evidence>
<feature type="binding site" evidence="14">
    <location>
        <position position="202"/>
    </location>
    <ligand>
        <name>Zn(2+)</name>
        <dbReference type="ChEBI" id="CHEBI:29105"/>
        <label>1</label>
    </ligand>
</feature>
<dbReference type="GO" id="GO:0051082">
    <property type="term" value="F:unfolded protein binding"/>
    <property type="evidence" value="ECO:0007669"/>
    <property type="project" value="UniProtKB-UniRule"/>
</dbReference>
<dbReference type="Pfam" id="PF01556">
    <property type="entry name" value="DnaJ_C"/>
    <property type="match status" value="1"/>
</dbReference>
<dbReference type="FunFam" id="2.60.260.20:FF:000004">
    <property type="entry name" value="Molecular chaperone DnaJ"/>
    <property type="match status" value="1"/>
</dbReference>
<proteinExistence type="inferred from homology"/>
<dbReference type="GO" id="GO:0005524">
    <property type="term" value="F:ATP binding"/>
    <property type="evidence" value="ECO:0007669"/>
    <property type="project" value="InterPro"/>
</dbReference>
<dbReference type="NCBIfam" id="NF008035">
    <property type="entry name" value="PRK10767.1"/>
    <property type="match status" value="1"/>
</dbReference>
<keyword evidence="3 14" id="KW-0963">Cytoplasm</keyword>
<dbReference type="Gene3D" id="2.10.230.10">
    <property type="entry name" value="Heat shock protein DnaJ, cysteine-rich domain"/>
    <property type="match status" value="1"/>
</dbReference>